<accession>A0A0D3FV58</accession>
<keyword evidence="2" id="KW-1185">Reference proteome</keyword>
<dbReference type="EnsemblPlants" id="OBART04G10560.1">
    <property type="protein sequence ID" value="OBART04G10560.1"/>
    <property type="gene ID" value="OBART04G10560"/>
</dbReference>
<evidence type="ECO:0000313" key="1">
    <source>
        <dbReference type="EnsemblPlants" id="OBART04G10560.1"/>
    </source>
</evidence>
<organism evidence="1">
    <name type="scientific">Oryza barthii</name>
    <dbReference type="NCBI Taxonomy" id="65489"/>
    <lineage>
        <taxon>Eukaryota</taxon>
        <taxon>Viridiplantae</taxon>
        <taxon>Streptophyta</taxon>
        <taxon>Embryophyta</taxon>
        <taxon>Tracheophyta</taxon>
        <taxon>Spermatophyta</taxon>
        <taxon>Magnoliopsida</taxon>
        <taxon>Liliopsida</taxon>
        <taxon>Poales</taxon>
        <taxon>Poaceae</taxon>
        <taxon>BOP clade</taxon>
        <taxon>Oryzoideae</taxon>
        <taxon>Oryzeae</taxon>
        <taxon>Oryzinae</taxon>
        <taxon>Oryza</taxon>
    </lineage>
</organism>
<reference evidence="1" key="2">
    <citation type="submission" date="2015-03" db="UniProtKB">
        <authorList>
            <consortium name="EnsemblPlants"/>
        </authorList>
    </citation>
    <scope>IDENTIFICATION</scope>
</reference>
<evidence type="ECO:0000313" key="2">
    <source>
        <dbReference type="Proteomes" id="UP000026960"/>
    </source>
</evidence>
<dbReference type="Gramene" id="OBART04G10560.1">
    <property type="protein sequence ID" value="OBART04G10560.1"/>
    <property type="gene ID" value="OBART04G10560"/>
</dbReference>
<dbReference type="AlphaFoldDB" id="A0A0D3FV58"/>
<protein>
    <submittedName>
        <fullName evidence="1">Uncharacterized protein</fullName>
    </submittedName>
</protein>
<proteinExistence type="predicted"/>
<dbReference type="HOGENOM" id="CLU_2041866_0_0_1"/>
<dbReference type="PaxDb" id="65489-OBART04G10560.1"/>
<dbReference type="Proteomes" id="UP000026960">
    <property type="component" value="Chromosome 4"/>
</dbReference>
<sequence>MAAATASRAGLTSAAAIRQRLFSSSSECDGLMALSMPQCSDRSSRQSFYAESHPYHYNFLTFACLSGSRNYGSCYLPHHHHMPHLQFILHSPAGSPWRSPMQFQIQYQDTEDLLMLHHPEVTKFESGTQDLSMEFGCSIVI</sequence>
<reference evidence="1" key="1">
    <citation type="journal article" date="2009" name="Rice">
        <title>De Novo Next Generation Sequencing of Plant Genomes.</title>
        <authorList>
            <person name="Rounsley S."/>
            <person name="Marri P.R."/>
            <person name="Yu Y."/>
            <person name="He R."/>
            <person name="Sisneros N."/>
            <person name="Goicoechea J.L."/>
            <person name="Lee S.J."/>
            <person name="Angelova A."/>
            <person name="Kudrna D."/>
            <person name="Luo M."/>
            <person name="Affourtit J."/>
            <person name="Desany B."/>
            <person name="Knight J."/>
            <person name="Niazi F."/>
            <person name="Egholm M."/>
            <person name="Wing R.A."/>
        </authorList>
    </citation>
    <scope>NUCLEOTIDE SEQUENCE [LARGE SCALE GENOMIC DNA]</scope>
    <source>
        <strain evidence="1">cv. IRGC 105608</strain>
    </source>
</reference>
<name>A0A0D3FV58_9ORYZ</name>